<evidence type="ECO:0000313" key="4">
    <source>
        <dbReference type="Proteomes" id="UP000001940"/>
    </source>
</evidence>
<dbReference type="InParanoid" id="O45258"/>
<accession>O45258</accession>
<gene>
    <name evidence="3 5" type="primary">pals-6</name>
    <name evidence="5" type="ORF">C17H1.7</name>
    <name evidence="3" type="ORF">CELE_C17H1.7</name>
</gene>
<dbReference type="STRING" id="6239.C17H1.7.1"/>
<protein>
    <submittedName>
        <fullName evidence="3">Protein containing ALS2cr12 (ALS2CR12) signature</fullName>
    </submittedName>
</protein>
<proteinExistence type="predicted"/>
<dbReference type="AlphaFoldDB" id="O45258"/>
<evidence type="ECO:0000256" key="1">
    <source>
        <dbReference type="SAM" id="Coils"/>
    </source>
</evidence>
<dbReference type="RefSeq" id="NP_493301.1">
    <property type="nucleotide sequence ID" value="NM_060900.2"/>
</dbReference>
<dbReference type="SMR" id="O45258"/>
<dbReference type="Proteomes" id="UP000001940">
    <property type="component" value="Chromosome I"/>
</dbReference>
<dbReference type="HOGENOM" id="CLU_056064_0_0_1"/>
<feature type="region of interest" description="Disordered" evidence="2">
    <location>
        <begin position="1"/>
        <end position="69"/>
    </location>
</feature>
<name>O45258_CAEEL</name>
<dbReference type="UCSC" id="C17H1.7">
    <property type="organism name" value="c. elegans"/>
</dbReference>
<sequence>MGSGSSKLQEEKEKKEREEKEARDAELQRKMQVEDQERRDECNRQRMRDLRSSELSQRKTEEERADIQRQAALEQLQATKTENNKREDELRKSQFEANVKAAERADEALRSQKDADKMEIMTRENNDQETLKLIQENKLQAEGNIFANVSALKDQNKRFQDECHSEKKQFGIKVEETTAQNNDEVLKESAQTNHIKLGNQQNKLTHESRIMALKEGNTVTKIHVGQAQEKDRKETNFIAAVNRMIQAGRDLPETVDSLEGHTLKLRYGSDASALESDIGLCEIIVSSINRKISKLQDSCIDLSNYAIADHRMVQEMQKNALGINESVRRIQSHLTQFRVSLSDNPITNSMELYKKVQTESHSLSTKINSMPVVTETNHAVAYLRKQRETLALNLPTVAPKGKVQTSLED</sequence>
<dbReference type="FunCoup" id="O45258">
    <property type="interactions" value="157"/>
</dbReference>
<keyword evidence="4" id="KW-1185">Reference proteome</keyword>
<evidence type="ECO:0000313" key="3">
    <source>
        <dbReference type="EMBL" id="CAB07171.1"/>
    </source>
</evidence>
<evidence type="ECO:0000256" key="2">
    <source>
        <dbReference type="SAM" id="MobiDB-lite"/>
    </source>
</evidence>
<evidence type="ECO:0000313" key="5">
    <source>
        <dbReference type="WormBase" id="C17H1.7"/>
    </source>
</evidence>
<dbReference type="AGR" id="WB:WBGene00007660"/>
<feature type="coiled-coil region" evidence="1">
    <location>
        <begin position="69"/>
        <end position="112"/>
    </location>
</feature>
<dbReference type="GeneID" id="182749"/>
<keyword evidence="1" id="KW-0175">Coiled coil</keyword>
<dbReference type="CTD" id="182749"/>
<dbReference type="PhylomeDB" id="O45258"/>
<dbReference type="WormBase" id="C17H1.7">
    <property type="protein sequence ID" value="CE15629"/>
    <property type="gene ID" value="WBGene00007660"/>
    <property type="gene designation" value="pals-6"/>
</dbReference>
<organism evidence="3 4">
    <name type="scientific">Caenorhabditis elegans</name>
    <dbReference type="NCBI Taxonomy" id="6239"/>
    <lineage>
        <taxon>Eukaryota</taxon>
        <taxon>Metazoa</taxon>
        <taxon>Ecdysozoa</taxon>
        <taxon>Nematoda</taxon>
        <taxon>Chromadorea</taxon>
        <taxon>Rhabditida</taxon>
        <taxon>Rhabditina</taxon>
        <taxon>Rhabditomorpha</taxon>
        <taxon>Rhabditoidea</taxon>
        <taxon>Rhabditidae</taxon>
        <taxon>Peloderinae</taxon>
        <taxon>Caenorhabditis</taxon>
    </lineage>
</organism>
<dbReference type="PIR" id="T19374">
    <property type="entry name" value="T19374"/>
</dbReference>
<dbReference type="PaxDb" id="6239-C17H1.7"/>
<dbReference type="PeptideAtlas" id="O45258"/>
<dbReference type="KEGG" id="cel:CELE_C17H1.7"/>
<dbReference type="Bgee" id="WBGene00007660">
    <property type="expression patterns" value="Expressed in larva and 1 other cell type or tissue"/>
</dbReference>
<feature type="compositionally biased region" description="Basic and acidic residues" evidence="2">
    <location>
        <begin position="8"/>
        <end position="67"/>
    </location>
</feature>
<dbReference type="EMBL" id="BX284601">
    <property type="protein sequence ID" value="CAB07171.1"/>
    <property type="molecule type" value="Genomic_DNA"/>
</dbReference>
<reference evidence="3 4" key="1">
    <citation type="journal article" date="1998" name="Science">
        <title>Genome sequence of the nematode C. elegans: a platform for investigating biology.</title>
        <authorList>
            <consortium name="The C. elegans sequencing consortium"/>
            <person name="Sulson J.E."/>
            <person name="Waterston R."/>
        </authorList>
    </citation>
    <scope>NUCLEOTIDE SEQUENCE [LARGE SCALE GENOMIC DNA]</scope>
    <source>
        <strain evidence="3 4">Bristol N2</strain>
    </source>
</reference>